<dbReference type="EMBL" id="BDIP01005853">
    <property type="protein sequence ID" value="GCA64012.1"/>
    <property type="molecule type" value="Genomic_DNA"/>
</dbReference>
<evidence type="ECO:0000259" key="7">
    <source>
        <dbReference type="Pfam" id="PF03939"/>
    </source>
</evidence>
<dbReference type="OrthoDB" id="1267328at2759"/>
<evidence type="ECO:0000256" key="1">
    <source>
        <dbReference type="ARBA" id="ARBA00006700"/>
    </source>
</evidence>
<keyword evidence="5 6" id="KW-0687">Ribonucleoprotein</keyword>
<dbReference type="InterPro" id="IPR012677">
    <property type="entry name" value="Nucleotide-bd_a/b_plait_sf"/>
</dbReference>
<protein>
    <submittedName>
        <fullName evidence="8">Ribosomal protein L25/L23</fullName>
    </submittedName>
</protein>
<dbReference type="InterPro" id="IPR005633">
    <property type="entry name" value="Ribosomal_uL23_N"/>
</dbReference>
<dbReference type="Gene3D" id="3.30.70.330">
    <property type="match status" value="1"/>
</dbReference>
<dbReference type="GO" id="GO:0005840">
    <property type="term" value="C:ribosome"/>
    <property type="evidence" value="ECO:0007669"/>
    <property type="project" value="UniProtKB-KW"/>
</dbReference>
<proteinExistence type="inferred from homology"/>
<comment type="similarity">
    <text evidence="1 6">Belongs to the universal ribosomal protein uL23 family.</text>
</comment>
<feature type="domain" description="Large ribosomal subunit protein uL23 N-terminal" evidence="7">
    <location>
        <begin position="4"/>
        <end position="45"/>
    </location>
</feature>
<dbReference type="Pfam" id="PF03939">
    <property type="entry name" value="Ribosomal_L23eN"/>
    <property type="match status" value="1"/>
</dbReference>
<reference evidence="8 9" key="1">
    <citation type="journal article" date="2018" name="PLoS ONE">
        <title>The draft genome of Kipferlia bialata reveals reductive genome evolution in fornicate parasites.</title>
        <authorList>
            <person name="Tanifuji G."/>
            <person name="Takabayashi S."/>
            <person name="Kume K."/>
            <person name="Takagi M."/>
            <person name="Nakayama T."/>
            <person name="Kamikawa R."/>
            <person name="Inagaki Y."/>
            <person name="Hashimoto T."/>
        </authorList>
    </citation>
    <scope>NUCLEOTIDE SEQUENCE [LARGE SCALE GENOMIC DNA]</scope>
    <source>
        <strain evidence="8">NY0173</strain>
    </source>
</reference>
<dbReference type="InterPro" id="IPR012678">
    <property type="entry name" value="Ribosomal_uL23/eL15/eS24_sf"/>
</dbReference>
<comment type="caution">
    <text evidence="8">The sequence shown here is derived from an EMBL/GenBank/DDBJ whole genome shotgun (WGS) entry which is preliminary data.</text>
</comment>
<gene>
    <name evidence="8" type="ORF">KIPB_012863</name>
</gene>
<accession>A0A391P827</accession>
<evidence type="ECO:0000256" key="4">
    <source>
        <dbReference type="ARBA" id="ARBA00022980"/>
    </source>
</evidence>
<dbReference type="SUPFAM" id="SSF54189">
    <property type="entry name" value="Ribosomal proteins S24e, L23 and L15e"/>
    <property type="match status" value="1"/>
</dbReference>
<keyword evidence="4 6" id="KW-0689">Ribosomal protein</keyword>
<dbReference type="InterPro" id="IPR013025">
    <property type="entry name" value="Ribosomal_uL23-like"/>
</dbReference>
<dbReference type="PANTHER" id="PTHR11620">
    <property type="entry name" value="60S RIBOSOMAL PROTEIN L23A"/>
    <property type="match status" value="1"/>
</dbReference>
<sequence length="139" mass="15723">MAPQARQTANKVLREGKSQNRKIHTSVHFFRPNTLKLARKPRYQRYIGTAKPHFDEFSMIRKPVNTEASMKMTEEQNVLTFVVSPHATKKQIKHALKKMYAVEIARVNTLIARDGLKKAFVTLAEGVNASEVAAEMGMA</sequence>
<dbReference type="HAMAP" id="MF_01369_A">
    <property type="entry name" value="Ribosomal_uL23_A"/>
    <property type="match status" value="1"/>
</dbReference>
<dbReference type="InterPro" id="IPR001014">
    <property type="entry name" value="Ribosomal_uL23_CS"/>
</dbReference>
<dbReference type="AlphaFoldDB" id="A0A391P827"/>
<evidence type="ECO:0000256" key="6">
    <source>
        <dbReference type="RuleBase" id="RU003934"/>
    </source>
</evidence>
<keyword evidence="2" id="KW-0699">rRNA-binding</keyword>
<evidence type="ECO:0000313" key="8">
    <source>
        <dbReference type="EMBL" id="GCA64012.1"/>
    </source>
</evidence>
<dbReference type="Proteomes" id="UP000265618">
    <property type="component" value="Unassembled WGS sequence"/>
</dbReference>
<organism evidence="8 9">
    <name type="scientific">Kipferlia bialata</name>
    <dbReference type="NCBI Taxonomy" id="797122"/>
    <lineage>
        <taxon>Eukaryota</taxon>
        <taxon>Metamonada</taxon>
        <taxon>Carpediemonas-like organisms</taxon>
        <taxon>Kipferlia</taxon>
    </lineage>
</organism>
<evidence type="ECO:0000313" key="9">
    <source>
        <dbReference type="Proteomes" id="UP000265618"/>
    </source>
</evidence>
<dbReference type="PROSITE" id="PS00050">
    <property type="entry name" value="RIBOSOMAL_L23"/>
    <property type="match status" value="1"/>
</dbReference>
<keyword evidence="9" id="KW-1185">Reference proteome</keyword>
<dbReference type="GO" id="GO:0003735">
    <property type="term" value="F:structural constituent of ribosome"/>
    <property type="evidence" value="ECO:0007669"/>
    <property type="project" value="InterPro"/>
</dbReference>
<dbReference type="GO" id="GO:1990904">
    <property type="term" value="C:ribonucleoprotein complex"/>
    <property type="evidence" value="ECO:0007669"/>
    <property type="project" value="UniProtKB-KW"/>
</dbReference>
<dbReference type="GO" id="GO:0019843">
    <property type="term" value="F:rRNA binding"/>
    <property type="evidence" value="ECO:0007669"/>
    <property type="project" value="UniProtKB-KW"/>
</dbReference>
<dbReference type="Pfam" id="PF00276">
    <property type="entry name" value="Ribosomal_L23"/>
    <property type="match status" value="1"/>
</dbReference>
<dbReference type="GO" id="GO:0006412">
    <property type="term" value="P:translation"/>
    <property type="evidence" value="ECO:0007669"/>
    <property type="project" value="InterPro"/>
</dbReference>
<keyword evidence="3" id="KW-0694">RNA-binding</keyword>
<name>A0A391P827_9EUKA</name>
<evidence type="ECO:0000256" key="3">
    <source>
        <dbReference type="ARBA" id="ARBA00022884"/>
    </source>
</evidence>
<evidence type="ECO:0000256" key="5">
    <source>
        <dbReference type="ARBA" id="ARBA00023274"/>
    </source>
</evidence>
<evidence type="ECO:0000256" key="2">
    <source>
        <dbReference type="ARBA" id="ARBA00022730"/>
    </source>
</evidence>
<dbReference type="NCBIfam" id="NF011118">
    <property type="entry name" value="PRK14548.1"/>
    <property type="match status" value="1"/>
</dbReference>